<dbReference type="GO" id="GO:0004523">
    <property type="term" value="F:RNA-DNA hybrid ribonuclease activity"/>
    <property type="evidence" value="ECO:0007669"/>
    <property type="project" value="InterPro"/>
</dbReference>
<name>A0A6A6LSI8_HEVBR</name>
<dbReference type="InterPro" id="IPR044730">
    <property type="entry name" value="RNase_H-like_dom_plant"/>
</dbReference>
<dbReference type="SUPFAM" id="SSF53098">
    <property type="entry name" value="Ribonuclease H-like"/>
    <property type="match status" value="1"/>
</dbReference>
<proteinExistence type="predicted"/>
<protein>
    <recommendedName>
        <fullName evidence="1">RNase H type-1 domain-containing protein</fullName>
    </recommendedName>
</protein>
<dbReference type="GO" id="GO:0003676">
    <property type="term" value="F:nucleic acid binding"/>
    <property type="evidence" value="ECO:0007669"/>
    <property type="project" value="InterPro"/>
</dbReference>
<dbReference type="PANTHER" id="PTHR47723:SF23">
    <property type="entry name" value="REVERSE TRANSCRIPTASE-LIKE PROTEIN"/>
    <property type="match status" value="1"/>
</dbReference>
<dbReference type="InterPro" id="IPR036397">
    <property type="entry name" value="RNaseH_sf"/>
</dbReference>
<evidence type="ECO:0000313" key="2">
    <source>
        <dbReference type="EMBL" id="KAF2303457.1"/>
    </source>
</evidence>
<sequence>MLPFTNIFRFQRTLQNPVRILIRNWHRDPIPVAWEKPRIGWTKLNFDGSCKGREGKASIGGVFRNHKAEFVLGYAESIGRTSSTIAEVAALRRGLELVVENGWNNVWLEGDAKSLVEIIVKGRQVKCAEMRRHVGDINLILPELGNCIVTHVYREGNRAADKMAQIGHQLKKPKIWWHIPPEDVLSIVHEDAEGVGFLLFFKQDGCFIHCPGIFLAG</sequence>
<dbReference type="FunFam" id="3.30.420.10:FF:000076">
    <property type="entry name" value="RBR-type E3 ubiquitin transferase"/>
    <property type="match status" value="1"/>
</dbReference>
<comment type="caution">
    <text evidence="2">The sequence shown here is derived from an EMBL/GenBank/DDBJ whole genome shotgun (WGS) entry which is preliminary data.</text>
</comment>
<dbReference type="InterPro" id="IPR053151">
    <property type="entry name" value="RNase_H-like"/>
</dbReference>
<dbReference type="InterPro" id="IPR002156">
    <property type="entry name" value="RNaseH_domain"/>
</dbReference>
<reference evidence="2 3" key="1">
    <citation type="journal article" date="2020" name="Mol. Plant">
        <title>The Chromosome-Based Rubber Tree Genome Provides New Insights into Spurge Genome Evolution and Rubber Biosynthesis.</title>
        <authorList>
            <person name="Liu J."/>
            <person name="Shi C."/>
            <person name="Shi C.C."/>
            <person name="Li W."/>
            <person name="Zhang Q.J."/>
            <person name="Zhang Y."/>
            <person name="Li K."/>
            <person name="Lu H.F."/>
            <person name="Shi C."/>
            <person name="Zhu S.T."/>
            <person name="Xiao Z.Y."/>
            <person name="Nan H."/>
            <person name="Yue Y."/>
            <person name="Zhu X.G."/>
            <person name="Wu Y."/>
            <person name="Hong X.N."/>
            <person name="Fan G.Y."/>
            <person name="Tong Y."/>
            <person name="Zhang D."/>
            <person name="Mao C.L."/>
            <person name="Liu Y.L."/>
            <person name="Hao S.J."/>
            <person name="Liu W.Q."/>
            <person name="Lv M.Q."/>
            <person name="Zhang H.B."/>
            <person name="Liu Y."/>
            <person name="Hu-Tang G.R."/>
            <person name="Wang J.P."/>
            <person name="Wang J.H."/>
            <person name="Sun Y.H."/>
            <person name="Ni S.B."/>
            <person name="Chen W.B."/>
            <person name="Zhang X.C."/>
            <person name="Jiao Y.N."/>
            <person name="Eichler E.E."/>
            <person name="Li G.H."/>
            <person name="Liu X."/>
            <person name="Gao L.Z."/>
        </authorList>
    </citation>
    <scope>NUCLEOTIDE SEQUENCE [LARGE SCALE GENOMIC DNA]</scope>
    <source>
        <strain evidence="3">cv. GT1</strain>
        <tissue evidence="2">Leaf</tissue>
    </source>
</reference>
<keyword evidence="3" id="KW-1185">Reference proteome</keyword>
<organism evidence="2 3">
    <name type="scientific">Hevea brasiliensis</name>
    <name type="common">Para rubber tree</name>
    <name type="synonym">Siphonia brasiliensis</name>
    <dbReference type="NCBI Taxonomy" id="3981"/>
    <lineage>
        <taxon>Eukaryota</taxon>
        <taxon>Viridiplantae</taxon>
        <taxon>Streptophyta</taxon>
        <taxon>Embryophyta</taxon>
        <taxon>Tracheophyta</taxon>
        <taxon>Spermatophyta</taxon>
        <taxon>Magnoliopsida</taxon>
        <taxon>eudicotyledons</taxon>
        <taxon>Gunneridae</taxon>
        <taxon>Pentapetalae</taxon>
        <taxon>rosids</taxon>
        <taxon>fabids</taxon>
        <taxon>Malpighiales</taxon>
        <taxon>Euphorbiaceae</taxon>
        <taxon>Crotonoideae</taxon>
        <taxon>Micrandreae</taxon>
        <taxon>Hevea</taxon>
    </lineage>
</organism>
<dbReference type="CDD" id="cd06222">
    <property type="entry name" value="RNase_H_like"/>
    <property type="match status" value="1"/>
</dbReference>
<gene>
    <name evidence="2" type="ORF">GH714_018515</name>
</gene>
<accession>A0A6A6LSI8</accession>
<dbReference type="AlphaFoldDB" id="A0A6A6LSI8"/>
<dbReference type="Proteomes" id="UP000467840">
    <property type="component" value="Chromosome 16"/>
</dbReference>
<evidence type="ECO:0000259" key="1">
    <source>
        <dbReference type="Pfam" id="PF13456"/>
    </source>
</evidence>
<dbReference type="PANTHER" id="PTHR47723">
    <property type="entry name" value="OS05G0353850 PROTEIN"/>
    <property type="match status" value="1"/>
</dbReference>
<feature type="domain" description="RNase H type-1" evidence="1">
    <location>
        <begin position="45"/>
        <end position="165"/>
    </location>
</feature>
<dbReference type="Pfam" id="PF13456">
    <property type="entry name" value="RVT_3"/>
    <property type="match status" value="1"/>
</dbReference>
<dbReference type="Gene3D" id="3.30.420.10">
    <property type="entry name" value="Ribonuclease H-like superfamily/Ribonuclease H"/>
    <property type="match status" value="1"/>
</dbReference>
<evidence type="ECO:0000313" key="3">
    <source>
        <dbReference type="Proteomes" id="UP000467840"/>
    </source>
</evidence>
<dbReference type="EMBL" id="JAAGAX010000009">
    <property type="protein sequence ID" value="KAF2303457.1"/>
    <property type="molecule type" value="Genomic_DNA"/>
</dbReference>
<dbReference type="InterPro" id="IPR012337">
    <property type="entry name" value="RNaseH-like_sf"/>
</dbReference>